<comment type="caution">
    <text evidence="4">The sequence shown here is derived from an EMBL/GenBank/DDBJ whole genome shotgun (WGS) entry which is preliminary data.</text>
</comment>
<dbReference type="Pfam" id="PF00440">
    <property type="entry name" value="TetR_N"/>
    <property type="match status" value="1"/>
</dbReference>
<feature type="DNA-binding region" description="H-T-H motif" evidence="2">
    <location>
        <begin position="32"/>
        <end position="51"/>
    </location>
</feature>
<gene>
    <name evidence="4" type="ORF">HF992_02490</name>
</gene>
<name>A0A7X6MWM1_9STRE</name>
<organism evidence="4 5">
    <name type="scientific">Streptococcus ovuberis</name>
    <dbReference type="NCBI Taxonomy" id="1936207"/>
    <lineage>
        <taxon>Bacteria</taxon>
        <taxon>Bacillati</taxon>
        <taxon>Bacillota</taxon>
        <taxon>Bacilli</taxon>
        <taxon>Lactobacillales</taxon>
        <taxon>Streptococcaceae</taxon>
        <taxon>Streptococcus</taxon>
    </lineage>
</organism>
<dbReference type="PROSITE" id="PS50977">
    <property type="entry name" value="HTH_TETR_2"/>
    <property type="match status" value="1"/>
</dbReference>
<dbReference type="Pfam" id="PF14278">
    <property type="entry name" value="TetR_C_8"/>
    <property type="match status" value="1"/>
</dbReference>
<dbReference type="SUPFAM" id="SSF46689">
    <property type="entry name" value="Homeodomain-like"/>
    <property type="match status" value="1"/>
</dbReference>
<reference evidence="4 5" key="1">
    <citation type="submission" date="2020-04" db="EMBL/GenBank/DDBJ databases">
        <title>MicrobeNet Type strains.</title>
        <authorList>
            <person name="Nicholson A.C."/>
        </authorList>
    </citation>
    <scope>NUCLEOTIDE SEQUENCE [LARGE SCALE GENOMIC DNA]</scope>
    <source>
        <strain evidence="4 5">CCUG 69612</strain>
    </source>
</reference>
<dbReference type="InterPro" id="IPR001647">
    <property type="entry name" value="HTH_TetR"/>
</dbReference>
<proteinExistence type="predicted"/>
<accession>A0A7X6MWM1</accession>
<dbReference type="InterPro" id="IPR050624">
    <property type="entry name" value="HTH-type_Tx_Regulator"/>
</dbReference>
<evidence type="ECO:0000256" key="2">
    <source>
        <dbReference type="PROSITE-ProRule" id="PRU00335"/>
    </source>
</evidence>
<dbReference type="PANTHER" id="PTHR43479:SF11">
    <property type="entry name" value="ACREF_ENVCD OPERON REPRESSOR-RELATED"/>
    <property type="match status" value="1"/>
</dbReference>
<dbReference type="EMBL" id="JAAXPR010000003">
    <property type="protein sequence ID" value="NKZ19725.1"/>
    <property type="molecule type" value="Genomic_DNA"/>
</dbReference>
<keyword evidence="1 2" id="KW-0238">DNA-binding</keyword>
<dbReference type="InterPro" id="IPR009057">
    <property type="entry name" value="Homeodomain-like_sf"/>
</dbReference>
<evidence type="ECO:0000313" key="4">
    <source>
        <dbReference type="EMBL" id="NKZ19725.1"/>
    </source>
</evidence>
<evidence type="ECO:0000313" key="5">
    <source>
        <dbReference type="Proteomes" id="UP000522720"/>
    </source>
</evidence>
<evidence type="ECO:0000259" key="3">
    <source>
        <dbReference type="PROSITE" id="PS50977"/>
    </source>
</evidence>
<dbReference type="Gene3D" id="1.10.357.10">
    <property type="entry name" value="Tetracycline Repressor, domain 2"/>
    <property type="match status" value="1"/>
</dbReference>
<dbReference type="InterPro" id="IPR039532">
    <property type="entry name" value="TetR_C_Firmicutes"/>
</dbReference>
<protein>
    <submittedName>
        <fullName evidence="4">TetR/AcrR family transcriptional regulator</fullName>
    </submittedName>
</protein>
<evidence type="ECO:0000256" key="1">
    <source>
        <dbReference type="ARBA" id="ARBA00023125"/>
    </source>
</evidence>
<feature type="domain" description="HTH tetR-type" evidence="3">
    <location>
        <begin position="9"/>
        <end position="69"/>
    </location>
</feature>
<sequence>MDKVKRQESLFVESVIGAMWDLLAVKPFEKISVSELVARAGVGRVTFYRNFTSKEEVLVRSLHHEMQVWLARREMDFSDWSDAHLMLALRQFFDFWYGQQEPIRLLMANRLDYLLEEELNRYFQERLGHLTDDFHLQFIVGGFFRVLRTWVAKGCQESPDEIMALLKNG</sequence>
<dbReference type="GO" id="GO:0003677">
    <property type="term" value="F:DNA binding"/>
    <property type="evidence" value="ECO:0007669"/>
    <property type="project" value="UniProtKB-UniRule"/>
</dbReference>
<dbReference type="PANTHER" id="PTHR43479">
    <property type="entry name" value="ACREF/ENVCD OPERON REPRESSOR-RELATED"/>
    <property type="match status" value="1"/>
</dbReference>
<keyword evidence="5" id="KW-1185">Reference proteome</keyword>
<dbReference type="RefSeq" id="WP_168548481.1">
    <property type="nucleotide sequence ID" value="NZ_JAAXPR010000003.1"/>
</dbReference>
<dbReference type="AlphaFoldDB" id="A0A7X6MWM1"/>
<dbReference type="Proteomes" id="UP000522720">
    <property type="component" value="Unassembled WGS sequence"/>
</dbReference>